<dbReference type="InterPro" id="IPR011712">
    <property type="entry name" value="Sig_transdc_His_kin_sub3_dim/P"/>
</dbReference>
<evidence type="ECO:0000256" key="7">
    <source>
        <dbReference type="ARBA" id="ARBA00022840"/>
    </source>
</evidence>
<evidence type="ECO:0000256" key="6">
    <source>
        <dbReference type="ARBA" id="ARBA00022777"/>
    </source>
</evidence>
<keyword evidence="9" id="KW-0472">Membrane</keyword>
<keyword evidence="13" id="KW-1185">Reference proteome</keyword>
<evidence type="ECO:0000259" key="11">
    <source>
        <dbReference type="Pfam" id="PF07730"/>
    </source>
</evidence>
<evidence type="ECO:0000256" key="3">
    <source>
        <dbReference type="ARBA" id="ARBA00022553"/>
    </source>
</evidence>
<evidence type="ECO:0000259" key="10">
    <source>
        <dbReference type="Pfam" id="PF02518"/>
    </source>
</evidence>
<dbReference type="AlphaFoldDB" id="A0AA41PWI7"/>
<name>A0AA41PWI7_9ACTN</name>
<feature type="transmembrane region" description="Helical" evidence="9">
    <location>
        <begin position="130"/>
        <end position="151"/>
    </location>
</feature>
<comment type="catalytic activity">
    <reaction evidence="1">
        <text>ATP + protein L-histidine = ADP + protein N-phospho-L-histidine.</text>
        <dbReference type="EC" id="2.7.13.3"/>
    </reaction>
</comment>
<feature type="transmembrane region" description="Helical" evidence="9">
    <location>
        <begin position="105"/>
        <end position="123"/>
    </location>
</feature>
<gene>
    <name evidence="12" type="ORF">LZ495_07330</name>
</gene>
<dbReference type="InterPro" id="IPR003594">
    <property type="entry name" value="HATPase_dom"/>
</dbReference>
<dbReference type="SUPFAM" id="SSF55874">
    <property type="entry name" value="ATPase domain of HSP90 chaperone/DNA topoisomerase II/histidine kinase"/>
    <property type="match status" value="1"/>
</dbReference>
<dbReference type="RefSeq" id="WP_235051181.1">
    <property type="nucleotide sequence ID" value="NZ_JAKFHA010000003.1"/>
</dbReference>
<dbReference type="InterPro" id="IPR050482">
    <property type="entry name" value="Sensor_HK_TwoCompSys"/>
</dbReference>
<evidence type="ECO:0000313" key="13">
    <source>
        <dbReference type="Proteomes" id="UP001165378"/>
    </source>
</evidence>
<organism evidence="12 13">
    <name type="scientific">Yinghuangia soli</name>
    <dbReference type="NCBI Taxonomy" id="2908204"/>
    <lineage>
        <taxon>Bacteria</taxon>
        <taxon>Bacillati</taxon>
        <taxon>Actinomycetota</taxon>
        <taxon>Actinomycetes</taxon>
        <taxon>Kitasatosporales</taxon>
        <taxon>Streptomycetaceae</taxon>
        <taxon>Yinghuangia</taxon>
    </lineage>
</organism>
<dbReference type="CDD" id="cd16917">
    <property type="entry name" value="HATPase_UhpB-NarQ-NarX-like"/>
    <property type="match status" value="1"/>
</dbReference>
<dbReference type="Pfam" id="PF07730">
    <property type="entry name" value="HisKA_3"/>
    <property type="match status" value="1"/>
</dbReference>
<reference evidence="12" key="1">
    <citation type="submission" date="2022-01" db="EMBL/GenBank/DDBJ databases">
        <title>Genome-Based Taxonomic Classification of the Phylum Actinobacteria.</title>
        <authorList>
            <person name="Gao Y."/>
        </authorList>
    </citation>
    <scope>NUCLEOTIDE SEQUENCE</scope>
    <source>
        <strain evidence="12">KLBMP 8922</strain>
    </source>
</reference>
<comment type="caution">
    <text evidence="12">The sequence shown here is derived from an EMBL/GenBank/DDBJ whole genome shotgun (WGS) entry which is preliminary data.</text>
</comment>
<keyword evidence="6 12" id="KW-0418">Kinase</keyword>
<dbReference type="Pfam" id="PF02518">
    <property type="entry name" value="HATPase_c"/>
    <property type="match status" value="1"/>
</dbReference>
<feature type="transmembrane region" description="Helical" evidence="9">
    <location>
        <begin position="64"/>
        <end position="93"/>
    </location>
</feature>
<feature type="domain" description="Signal transduction histidine kinase subgroup 3 dimerisation and phosphoacceptor" evidence="11">
    <location>
        <begin position="168"/>
        <end position="232"/>
    </location>
</feature>
<evidence type="ECO:0000256" key="2">
    <source>
        <dbReference type="ARBA" id="ARBA00012438"/>
    </source>
</evidence>
<sequence>MRRKAYNALRRPEAGLVAALVLAAGSAAAVLDAGEPYRGADIFGVGFAMAAAAVLWWRKSAPVAVLAATAVVVVANAAAGYAATVVHWFPWIALFTCFSLRGRRARVVAVVLTVGAVAGYAAFDRGPVGTLELFGIAMCALIASAAGDAAYSRRIATAAEQARLRAEEREVLARELHDSLGHAVNVMVLQAGVGRRVFADNPAFALEALGHVESVGREALGELDRLVRVVRDERAAPDLGLLADRVRAAGREMRLEAEDVDLGPGAAQALHRIVQEAVTNALRHSTGGRIDVGLARVGDKVVLDVVNESDRPTVVPGRGLANMRERARSAGGELDAGPFEGGFRVRATLPAGGRA</sequence>
<keyword evidence="4" id="KW-0808">Transferase</keyword>
<protein>
    <recommendedName>
        <fullName evidence="2">histidine kinase</fullName>
        <ecNumber evidence="2">2.7.13.3</ecNumber>
    </recommendedName>
</protein>
<dbReference type="GO" id="GO:0005524">
    <property type="term" value="F:ATP binding"/>
    <property type="evidence" value="ECO:0007669"/>
    <property type="project" value="UniProtKB-KW"/>
</dbReference>
<evidence type="ECO:0000256" key="1">
    <source>
        <dbReference type="ARBA" id="ARBA00000085"/>
    </source>
</evidence>
<dbReference type="GO" id="GO:0016020">
    <property type="term" value="C:membrane"/>
    <property type="evidence" value="ECO:0007669"/>
    <property type="project" value="InterPro"/>
</dbReference>
<keyword evidence="9" id="KW-1133">Transmembrane helix</keyword>
<keyword evidence="8" id="KW-0902">Two-component regulatory system</keyword>
<proteinExistence type="predicted"/>
<keyword evidence="7" id="KW-0067">ATP-binding</keyword>
<keyword evidence="9" id="KW-0812">Transmembrane</keyword>
<dbReference type="PANTHER" id="PTHR24421:SF10">
    <property type="entry name" value="NITRATE_NITRITE SENSOR PROTEIN NARQ"/>
    <property type="match status" value="1"/>
</dbReference>
<dbReference type="EC" id="2.7.13.3" evidence="2"/>
<accession>A0AA41PWI7</accession>
<keyword evidence="5" id="KW-0547">Nucleotide-binding</keyword>
<dbReference type="InterPro" id="IPR036890">
    <property type="entry name" value="HATPase_C_sf"/>
</dbReference>
<keyword evidence="3" id="KW-0597">Phosphoprotein</keyword>
<feature type="transmembrane region" description="Helical" evidence="9">
    <location>
        <begin position="39"/>
        <end position="57"/>
    </location>
</feature>
<dbReference type="GO" id="GO:0046983">
    <property type="term" value="F:protein dimerization activity"/>
    <property type="evidence" value="ECO:0007669"/>
    <property type="project" value="InterPro"/>
</dbReference>
<evidence type="ECO:0000313" key="12">
    <source>
        <dbReference type="EMBL" id="MCF2527028.1"/>
    </source>
</evidence>
<feature type="domain" description="Histidine kinase/HSP90-like ATPase" evidence="10">
    <location>
        <begin position="267"/>
        <end position="351"/>
    </location>
</feature>
<dbReference type="Proteomes" id="UP001165378">
    <property type="component" value="Unassembled WGS sequence"/>
</dbReference>
<evidence type="ECO:0000256" key="4">
    <source>
        <dbReference type="ARBA" id="ARBA00022679"/>
    </source>
</evidence>
<dbReference type="GO" id="GO:0000155">
    <property type="term" value="F:phosphorelay sensor kinase activity"/>
    <property type="evidence" value="ECO:0007669"/>
    <property type="project" value="InterPro"/>
</dbReference>
<dbReference type="PANTHER" id="PTHR24421">
    <property type="entry name" value="NITRATE/NITRITE SENSOR PROTEIN NARX-RELATED"/>
    <property type="match status" value="1"/>
</dbReference>
<dbReference type="EMBL" id="JAKFHA010000003">
    <property type="protein sequence ID" value="MCF2527028.1"/>
    <property type="molecule type" value="Genomic_DNA"/>
</dbReference>
<evidence type="ECO:0000256" key="8">
    <source>
        <dbReference type="ARBA" id="ARBA00023012"/>
    </source>
</evidence>
<dbReference type="Gene3D" id="1.20.5.1930">
    <property type="match status" value="1"/>
</dbReference>
<dbReference type="Gene3D" id="3.30.565.10">
    <property type="entry name" value="Histidine kinase-like ATPase, C-terminal domain"/>
    <property type="match status" value="1"/>
</dbReference>
<evidence type="ECO:0000256" key="9">
    <source>
        <dbReference type="SAM" id="Phobius"/>
    </source>
</evidence>
<evidence type="ECO:0000256" key="5">
    <source>
        <dbReference type="ARBA" id="ARBA00022741"/>
    </source>
</evidence>